<name>A0A5S5DV25_9FLAO</name>
<protein>
    <submittedName>
        <fullName evidence="1">Uncharacterized protein</fullName>
    </submittedName>
</protein>
<dbReference type="EMBL" id="VNIA01000001">
    <property type="protein sequence ID" value="TYP99850.1"/>
    <property type="molecule type" value="Genomic_DNA"/>
</dbReference>
<dbReference type="Proteomes" id="UP000323136">
    <property type="component" value="Unassembled WGS sequence"/>
</dbReference>
<sequence>MSITPLFGAGVAGSKTDSFNDSVIKLEQKYWSYCGGSTDSFGYNVNEITITNIDPNGAHLENVEVLLSADDNSINWEVLLANSEYKSVETLTLDFGSIKNGQSVKLSYRWFAKCINGIAGDTKYDYQFNVMPSYTVIYNKAEAWTSKGSGNPA</sequence>
<gene>
    <name evidence="1" type="ORF">C7447_101455</name>
</gene>
<dbReference type="AlphaFoldDB" id="A0A5S5DV25"/>
<organism evidence="1 2">
    <name type="scientific">Tenacibaculum adriaticum</name>
    <dbReference type="NCBI Taxonomy" id="413713"/>
    <lineage>
        <taxon>Bacteria</taxon>
        <taxon>Pseudomonadati</taxon>
        <taxon>Bacteroidota</taxon>
        <taxon>Flavobacteriia</taxon>
        <taxon>Flavobacteriales</taxon>
        <taxon>Flavobacteriaceae</taxon>
        <taxon>Tenacibaculum</taxon>
    </lineage>
</organism>
<evidence type="ECO:0000313" key="1">
    <source>
        <dbReference type="EMBL" id="TYP99850.1"/>
    </source>
</evidence>
<proteinExistence type="predicted"/>
<dbReference type="OrthoDB" id="9967403at2"/>
<comment type="caution">
    <text evidence="1">The sequence shown here is derived from an EMBL/GenBank/DDBJ whole genome shotgun (WGS) entry which is preliminary data.</text>
</comment>
<dbReference type="RefSeq" id="WP_148868552.1">
    <property type="nucleotide sequence ID" value="NZ_VNIA01000001.1"/>
</dbReference>
<reference evidence="1 2" key="1">
    <citation type="submission" date="2019-07" db="EMBL/GenBank/DDBJ databases">
        <title>Genomic Encyclopedia of Type Strains, Phase IV (KMG-IV): sequencing the most valuable type-strain genomes for metagenomic binning, comparative biology and taxonomic classification.</title>
        <authorList>
            <person name="Goeker M."/>
        </authorList>
    </citation>
    <scope>NUCLEOTIDE SEQUENCE [LARGE SCALE GENOMIC DNA]</scope>
    <source>
        <strain evidence="1 2">DSM 18961</strain>
    </source>
</reference>
<keyword evidence="2" id="KW-1185">Reference proteome</keyword>
<evidence type="ECO:0000313" key="2">
    <source>
        <dbReference type="Proteomes" id="UP000323136"/>
    </source>
</evidence>
<accession>A0A5S5DV25</accession>